<sequence>MADPEVDHGFVFNDQRRADILGSLFFDVTFGNDETVENYIDRILFQLMLSIEEHLPQGRWVIVGHPPLPPPATSPSMKVFGVASFMVFCLASWAFGCRCPSSGFGAVRLCCALLCLFSLV</sequence>
<dbReference type="EMBL" id="KZ502766">
    <property type="protein sequence ID" value="PKU73218.1"/>
    <property type="molecule type" value="Genomic_DNA"/>
</dbReference>
<keyword evidence="2" id="KW-1185">Reference proteome</keyword>
<reference evidence="1 2" key="2">
    <citation type="journal article" date="2017" name="Nature">
        <title>The Apostasia genome and the evolution of orchids.</title>
        <authorList>
            <person name="Zhang G.Q."/>
            <person name="Liu K.W."/>
            <person name="Li Z."/>
            <person name="Lohaus R."/>
            <person name="Hsiao Y.Y."/>
            <person name="Niu S.C."/>
            <person name="Wang J.Y."/>
            <person name="Lin Y.C."/>
            <person name="Xu Q."/>
            <person name="Chen L.J."/>
            <person name="Yoshida K."/>
            <person name="Fujiwara S."/>
            <person name="Wang Z.W."/>
            <person name="Zhang Y.Q."/>
            <person name="Mitsuda N."/>
            <person name="Wang M."/>
            <person name="Liu G.H."/>
            <person name="Pecoraro L."/>
            <person name="Huang H.X."/>
            <person name="Xiao X.J."/>
            <person name="Lin M."/>
            <person name="Wu X.Y."/>
            <person name="Wu W.L."/>
            <person name="Chen Y.Y."/>
            <person name="Chang S.B."/>
            <person name="Sakamoto S."/>
            <person name="Ohme-Takagi M."/>
            <person name="Yagi M."/>
            <person name="Zeng S.J."/>
            <person name="Shen C.Y."/>
            <person name="Yeh C.M."/>
            <person name="Luo Y.B."/>
            <person name="Tsai W.C."/>
            <person name="Van de Peer Y."/>
            <person name="Liu Z.J."/>
        </authorList>
    </citation>
    <scope>NUCLEOTIDE SEQUENCE [LARGE SCALE GENOMIC DNA]</scope>
    <source>
        <tissue evidence="1">The whole plant</tissue>
    </source>
</reference>
<name>A0A2I0WC38_9ASPA</name>
<proteinExistence type="predicted"/>
<reference evidence="1 2" key="1">
    <citation type="journal article" date="2016" name="Sci. Rep.">
        <title>The Dendrobium catenatum Lindl. genome sequence provides insights into polysaccharide synthase, floral development and adaptive evolution.</title>
        <authorList>
            <person name="Zhang G.Q."/>
            <person name="Xu Q."/>
            <person name="Bian C."/>
            <person name="Tsai W.C."/>
            <person name="Yeh C.M."/>
            <person name="Liu K.W."/>
            <person name="Yoshida K."/>
            <person name="Zhang L.S."/>
            <person name="Chang S.B."/>
            <person name="Chen F."/>
            <person name="Shi Y."/>
            <person name="Su Y.Y."/>
            <person name="Zhang Y.Q."/>
            <person name="Chen L.J."/>
            <person name="Yin Y."/>
            <person name="Lin M."/>
            <person name="Huang H."/>
            <person name="Deng H."/>
            <person name="Wang Z.W."/>
            <person name="Zhu S.L."/>
            <person name="Zhao X."/>
            <person name="Deng C."/>
            <person name="Niu S.C."/>
            <person name="Huang J."/>
            <person name="Wang M."/>
            <person name="Liu G.H."/>
            <person name="Yang H.J."/>
            <person name="Xiao X.J."/>
            <person name="Hsiao Y.Y."/>
            <person name="Wu W.L."/>
            <person name="Chen Y.Y."/>
            <person name="Mitsuda N."/>
            <person name="Ohme-Takagi M."/>
            <person name="Luo Y.B."/>
            <person name="Van de Peer Y."/>
            <person name="Liu Z.J."/>
        </authorList>
    </citation>
    <scope>NUCLEOTIDE SEQUENCE [LARGE SCALE GENOMIC DNA]</scope>
    <source>
        <tissue evidence="1">The whole plant</tissue>
    </source>
</reference>
<protein>
    <submittedName>
        <fullName evidence="1">Uncharacterized protein</fullName>
    </submittedName>
</protein>
<dbReference type="Proteomes" id="UP000233837">
    <property type="component" value="Unassembled WGS sequence"/>
</dbReference>
<organism evidence="1 2">
    <name type="scientific">Dendrobium catenatum</name>
    <dbReference type="NCBI Taxonomy" id="906689"/>
    <lineage>
        <taxon>Eukaryota</taxon>
        <taxon>Viridiplantae</taxon>
        <taxon>Streptophyta</taxon>
        <taxon>Embryophyta</taxon>
        <taxon>Tracheophyta</taxon>
        <taxon>Spermatophyta</taxon>
        <taxon>Magnoliopsida</taxon>
        <taxon>Liliopsida</taxon>
        <taxon>Asparagales</taxon>
        <taxon>Orchidaceae</taxon>
        <taxon>Epidendroideae</taxon>
        <taxon>Malaxideae</taxon>
        <taxon>Dendrobiinae</taxon>
        <taxon>Dendrobium</taxon>
    </lineage>
</organism>
<accession>A0A2I0WC38</accession>
<evidence type="ECO:0000313" key="2">
    <source>
        <dbReference type="Proteomes" id="UP000233837"/>
    </source>
</evidence>
<evidence type="ECO:0000313" key="1">
    <source>
        <dbReference type="EMBL" id="PKU73218.1"/>
    </source>
</evidence>
<gene>
    <name evidence="1" type="ORF">MA16_Dca023694</name>
</gene>
<dbReference type="AlphaFoldDB" id="A0A2I0WC38"/>